<dbReference type="SUPFAM" id="SSF53850">
    <property type="entry name" value="Periplasmic binding protein-like II"/>
    <property type="match status" value="3"/>
</dbReference>
<keyword evidence="1" id="KW-0732">Signal</keyword>
<protein>
    <submittedName>
        <fullName evidence="4">Sensory transducction histidine kinase</fullName>
    </submittedName>
</protein>
<dbReference type="SMART" id="SM00267">
    <property type="entry name" value="GGDEF"/>
    <property type="match status" value="1"/>
</dbReference>
<reference evidence="4 5" key="1">
    <citation type="journal article" date="2011" name="J. Bacteriol.">
        <title>Complete genome sequence of Polymorphum gilvum SL003B-26A1T, a crude oil-degrading bacterium from oil-polluted saline soil.</title>
        <authorList>
            <person name="Li S.G."/>
            <person name="Tang Y.Q."/>
            <person name="Nie Y."/>
            <person name="Cai M."/>
            <person name="Wu X.L."/>
        </authorList>
    </citation>
    <scope>NUCLEOTIDE SEQUENCE [LARGE SCALE GENOMIC DNA]</scope>
    <source>
        <strain evidence="5">LMG 25793 / CGMCC 1.9160 / SL003B-26A1</strain>
    </source>
</reference>
<dbReference type="CDD" id="cd01949">
    <property type="entry name" value="GGDEF"/>
    <property type="match status" value="1"/>
</dbReference>
<dbReference type="eggNOG" id="COG3706">
    <property type="taxonomic scope" value="Bacteria"/>
</dbReference>
<dbReference type="CDD" id="cd01007">
    <property type="entry name" value="PBP2_BvgS_HisK_like"/>
    <property type="match status" value="2"/>
</dbReference>
<evidence type="ECO:0000256" key="2">
    <source>
        <dbReference type="SAM" id="Phobius"/>
    </source>
</evidence>
<keyword evidence="4" id="KW-0808">Transferase</keyword>
<feature type="domain" description="GGDEF" evidence="3">
    <location>
        <begin position="869"/>
        <end position="1003"/>
    </location>
</feature>
<dbReference type="OrthoDB" id="9812260at2"/>
<dbReference type="KEGG" id="pgv:SL003B_3141"/>
<feature type="transmembrane region" description="Helical" evidence="2">
    <location>
        <begin position="797"/>
        <end position="817"/>
    </location>
</feature>
<dbReference type="Gene3D" id="3.30.70.270">
    <property type="match status" value="1"/>
</dbReference>
<dbReference type="STRING" id="991905.SL003B_3141"/>
<dbReference type="PANTHER" id="PTHR35936">
    <property type="entry name" value="MEMBRANE-BOUND LYTIC MUREIN TRANSGLYCOSYLASE F"/>
    <property type="match status" value="1"/>
</dbReference>
<keyword evidence="2" id="KW-1133">Transmembrane helix</keyword>
<name>F2IWY6_POLGS</name>
<evidence type="ECO:0000313" key="5">
    <source>
        <dbReference type="Proteomes" id="UP000008130"/>
    </source>
</evidence>
<dbReference type="RefSeq" id="WP_013653874.1">
    <property type="nucleotide sequence ID" value="NC_015259.1"/>
</dbReference>
<dbReference type="SMART" id="SM00062">
    <property type="entry name" value="PBPb"/>
    <property type="match status" value="3"/>
</dbReference>
<dbReference type="EMBL" id="CP002568">
    <property type="protein sequence ID" value="ADZ71563.1"/>
    <property type="molecule type" value="Genomic_DNA"/>
</dbReference>
<keyword evidence="4" id="KW-0418">Kinase</keyword>
<dbReference type="GO" id="GO:0016301">
    <property type="term" value="F:kinase activity"/>
    <property type="evidence" value="ECO:0007669"/>
    <property type="project" value="UniProtKB-KW"/>
</dbReference>
<dbReference type="AlphaFoldDB" id="F2IWY6"/>
<dbReference type="InterPro" id="IPR001638">
    <property type="entry name" value="Solute-binding_3/MltF_N"/>
</dbReference>
<keyword evidence="5" id="KW-1185">Reference proteome</keyword>
<dbReference type="SUPFAM" id="SSF55073">
    <property type="entry name" value="Nucleotide cyclase"/>
    <property type="match status" value="1"/>
</dbReference>
<gene>
    <name evidence="4" type="ordered locus">SL003B_3141</name>
</gene>
<evidence type="ECO:0000256" key="1">
    <source>
        <dbReference type="ARBA" id="ARBA00022729"/>
    </source>
</evidence>
<accession>F2IWY6</accession>
<dbReference type="FunFam" id="3.30.70.270:FF:000001">
    <property type="entry name" value="Diguanylate cyclase domain protein"/>
    <property type="match status" value="1"/>
</dbReference>
<dbReference type="HOGENOM" id="CLU_012092_0_0_5"/>
<dbReference type="NCBIfam" id="TIGR00254">
    <property type="entry name" value="GGDEF"/>
    <property type="match status" value="1"/>
</dbReference>
<dbReference type="PROSITE" id="PS50887">
    <property type="entry name" value="GGDEF"/>
    <property type="match status" value="1"/>
</dbReference>
<keyword evidence="2" id="KW-0812">Transmembrane</keyword>
<dbReference type="InterPro" id="IPR029787">
    <property type="entry name" value="Nucleotide_cyclase"/>
</dbReference>
<evidence type="ECO:0000259" key="3">
    <source>
        <dbReference type="PROSITE" id="PS50887"/>
    </source>
</evidence>
<dbReference type="PANTHER" id="PTHR35936:SF35">
    <property type="entry name" value="L-CYSTINE-BINDING PROTEIN TCYJ"/>
    <property type="match status" value="1"/>
</dbReference>
<dbReference type="eggNOG" id="COG0834">
    <property type="taxonomic scope" value="Bacteria"/>
</dbReference>
<dbReference type="InterPro" id="IPR043128">
    <property type="entry name" value="Rev_trsase/Diguanyl_cyclase"/>
</dbReference>
<dbReference type="Gene3D" id="3.40.190.10">
    <property type="entry name" value="Periplasmic binding protein-like II"/>
    <property type="match status" value="6"/>
</dbReference>
<sequence>MRRSVFLKRCADRRAGLAPAPISIARRLLPFLVLCLILSLALPGGALPGAVAAARAASADLDAEERAWTEANPTISVGVVSDNEPYSFFRNGQIMGWTVDVLRRLEAATGLSFEIRMGTWHEIYGDFRSGGLDVIADISRTEERSGFIDFTDAYHLRRTVLFHNVDRPLADDGGVDALRHKRVGIIKDIYYAPALHKAGIEAIDYASYRDLMAAVAFGWVDAVLAAEMTGNFFVRENGFSNVIAAGSLPLTDVALEDFRLGVLKDVNDRDKAILHGVLNKAVAALATDELAATTERWLAYRSGHAPSVTPLRLLPEEQDFIESAPPLSIGFISDYEPFSFLADGRGQGLAVDLAHDISAQTGLVLNPVYDNWSNLLARFKAGDLDIIANISRTDERADYTLFSQEYHRIPNAVFVRSGFGPYTGLESLAGKSVGIGKDIYYADKLKARLGNVRTYSTQEDIVLALSRSEVDAAIVALSNGNAIVRRLGLINIEIGGEFEMEGVEREDLRFGVSPQYPFVKSILDRAMSAMPLSRWAALETNWLGPRLAGAAPKRAPLTTEERAYLDAKGVVKVCLDPDMPPFATAGKDGTLSGLAPDIMSLLATRGGFAWQAVTAEGGGNALDTARRLGCDVVPLALEAGILVHGWDVTTPYLRLPIAVATQLHRPFVDGMRDLDGQTVGVVPGRVPANLLGQRYPKVTLVEVASEDEGLRLVQQGRLDALLGTLARLGYLITTMGANDIKISGRIAEHASAVVATRADEPLLDAIFTKLVADLDQDEVQVLLNKQILVPLEQTVDYTLLLQMAGVAALLLAMFLYWNRKLYALNTALNAANQKLHAVSITDGLTGLFNRRHFDTRGTEEFGLCQRNGWLFSIAMVDVDHFKRVNDEVGHVAGDLCLQRLAYMLHRHFRRNGDTVARYGGEEFVVYTMGGTAADFRSHLERLRAAVDSTPVETEAGLRHLTVSIGCHAAVPAPEQSLDDFIALADARLYDAKNQGRNRLVANA</sequence>
<proteinExistence type="predicted"/>
<keyword evidence="2" id="KW-0472">Membrane</keyword>
<organism evidence="4 5">
    <name type="scientific">Polymorphum gilvum (strain LMG 25793 / CGMCC 1.9160 / SL003B-26A1)</name>
    <dbReference type="NCBI Taxonomy" id="991905"/>
    <lineage>
        <taxon>Bacteria</taxon>
        <taxon>Pseudomonadati</taxon>
        <taxon>Pseudomonadota</taxon>
        <taxon>Alphaproteobacteria</taxon>
        <taxon>Rhodobacterales</taxon>
        <taxon>Paracoccaceae</taxon>
        <taxon>Polymorphum</taxon>
    </lineage>
</organism>
<dbReference type="Pfam" id="PF00990">
    <property type="entry name" value="GGDEF"/>
    <property type="match status" value="1"/>
</dbReference>
<dbReference type="Proteomes" id="UP000008130">
    <property type="component" value="Chromosome"/>
</dbReference>
<dbReference type="Pfam" id="PF00497">
    <property type="entry name" value="SBP_bac_3"/>
    <property type="match status" value="2"/>
</dbReference>
<dbReference type="InterPro" id="IPR000160">
    <property type="entry name" value="GGDEF_dom"/>
</dbReference>
<evidence type="ECO:0000313" key="4">
    <source>
        <dbReference type="EMBL" id="ADZ71563.1"/>
    </source>
</evidence>